<comment type="subunit">
    <text evidence="5">Forms a complex with TatA.</text>
</comment>
<feature type="transmembrane region" description="Helical" evidence="5">
    <location>
        <begin position="267"/>
        <end position="286"/>
    </location>
</feature>
<dbReference type="PANTHER" id="PTHR30371:SF0">
    <property type="entry name" value="SEC-INDEPENDENT PROTEIN TRANSLOCASE PROTEIN TATC, CHLOROPLASTIC-RELATED"/>
    <property type="match status" value="1"/>
</dbReference>
<dbReference type="Proteomes" id="UP001204798">
    <property type="component" value="Unassembled WGS sequence"/>
</dbReference>
<organism evidence="6 7">
    <name type="scientific">Candidatus Fervidibacter sacchari</name>
    <dbReference type="NCBI Taxonomy" id="1448929"/>
    <lineage>
        <taxon>Bacteria</taxon>
        <taxon>Candidatus Fervidibacterota</taxon>
        <taxon>Candidatus Fervidibacter</taxon>
    </lineage>
</organism>
<proteinExistence type="inferred from homology"/>
<dbReference type="RefSeq" id="WP_259095234.1">
    <property type="nucleotide sequence ID" value="NZ_CP130454.1"/>
</dbReference>
<evidence type="ECO:0000256" key="2">
    <source>
        <dbReference type="ARBA" id="ARBA00022692"/>
    </source>
</evidence>
<keyword evidence="7" id="KW-1185">Reference proteome</keyword>
<evidence type="ECO:0000256" key="3">
    <source>
        <dbReference type="ARBA" id="ARBA00022989"/>
    </source>
</evidence>
<protein>
    <recommendedName>
        <fullName evidence="5">Sec-independent protein translocase protein TatC</fullName>
    </recommendedName>
</protein>
<evidence type="ECO:0000256" key="4">
    <source>
        <dbReference type="ARBA" id="ARBA00023136"/>
    </source>
</evidence>
<feature type="transmembrane region" description="Helical" evidence="5">
    <location>
        <begin position="204"/>
        <end position="229"/>
    </location>
</feature>
<comment type="caution">
    <text evidence="6">The sequence shown here is derived from an EMBL/GenBank/DDBJ whole genome shotgun (WGS) entry which is preliminary data.</text>
</comment>
<keyword evidence="4 5" id="KW-0472">Membrane</keyword>
<dbReference type="PANTHER" id="PTHR30371">
    <property type="entry name" value="SEC-INDEPENDENT PROTEIN TRANSLOCASE PROTEIN TATC"/>
    <property type="match status" value="1"/>
</dbReference>
<keyword evidence="5" id="KW-0653">Protein transport</keyword>
<comment type="subcellular location">
    <subcellularLocation>
        <location evidence="5">Cell membrane</location>
        <topology evidence="5">Multi-pass membrane protein</topology>
    </subcellularLocation>
    <subcellularLocation>
        <location evidence="1">Membrane</location>
        <topology evidence="1">Multi-pass membrane protein</topology>
    </subcellularLocation>
</comment>
<keyword evidence="5" id="KW-0813">Transport</keyword>
<sequence length="292" mass="32674">MRVWHWVAIGTGAVGFLLAILLVVGKKRKVQDGGETLEVSEEGPPGDREMSFWEHLAELRSRLLWAILFWAIGSVVGWVYYDKIFWMLVKPIEPALRKYEIPITLQSIFEPLMLKLQISIAAGLVIAFPGILYEVMAFIWPALYPHEKRFALKLIPASLILFGAGVFLAYNLIPIAALFMLQMGLPSTDNPGIKVQVLNFARQYLWSVAKIAAACGVLFQMPLVMMFLGKLGVVSARGLMRYWRHAIVAIFTLSAIITPTIDPVNMTLLAGPIVGLYFLSVLLVYLTQPKEQ</sequence>
<accession>A0ABT2EMC6</accession>
<dbReference type="HAMAP" id="MF_00902">
    <property type="entry name" value="TatC"/>
    <property type="match status" value="1"/>
</dbReference>
<feature type="transmembrane region" description="Helical" evidence="5">
    <location>
        <begin position="241"/>
        <end position="261"/>
    </location>
</feature>
<feature type="transmembrane region" description="Helical" evidence="5">
    <location>
        <begin position="155"/>
        <end position="184"/>
    </location>
</feature>
<gene>
    <name evidence="5" type="primary">tatC</name>
    <name evidence="6" type="ORF">M2350_001500</name>
</gene>
<keyword evidence="3 5" id="KW-1133">Transmembrane helix</keyword>
<feature type="transmembrane region" description="Helical" evidence="5">
    <location>
        <begin position="6"/>
        <end position="24"/>
    </location>
</feature>
<evidence type="ECO:0000256" key="5">
    <source>
        <dbReference type="HAMAP-Rule" id="MF_00902"/>
    </source>
</evidence>
<reference evidence="6 7" key="1">
    <citation type="submission" date="2022-08" db="EMBL/GenBank/DDBJ databases">
        <title>Bacterial and archaeal communities from various locations to study Microbial Dark Matter (Phase II).</title>
        <authorList>
            <person name="Stepanauskas R."/>
        </authorList>
    </citation>
    <scope>NUCLEOTIDE SEQUENCE [LARGE SCALE GENOMIC DNA]</scope>
    <source>
        <strain evidence="6 7">PD1</strain>
    </source>
</reference>
<keyword evidence="5" id="KW-1003">Cell membrane</keyword>
<comment type="function">
    <text evidence="5">Part of the twin-arginine translocation (Tat) system that transports large folded proteins containing a characteristic twin-arginine motif in their signal peptide across membranes.</text>
</comment>
<evidence type="ECO:0000313" key="6">
    <source>
        <dbReference type="EMBL" id="MCS3919100.1"/>
    </source>
</evidence>
<feature type="transmembrane region" description="Helical" evidence="5">
    <location>
        <begin position="118"/>
        <end position="143"/>
    </location>
</feature>
<dbReference type="PRINTS" id="PR01840">
    <property type="entry name" value="TATCFAMILY"/>
</dbReference>
<dbReference type="Pfam" id="PF00902">
    <property type="entry name" value="TatC"/>
    <property type="match status" value="1"/>
</dbReference>
<dbReference type="EMBL" id="JANUCP010000002">
    <property type="protein sequence ID" value="MCS3919100.1"/>
    <property type="molecule type" value="Genomic_DNA"/>
</dbReference>
<dbReference type="InterPro" id="IPR002033">
    <property type="entry name" value="TatC"/>
</dbReference>
<evidence type="ECO:0000313" key="7">
    <source>
        <dbReference type="Proteomes" id="UP001204798"/>
    </source>
</evidence>
<name>A0ABT2EMC6_9BACT</name>
<evidence type="ECO:0000256" key="1">
    <source>
        <dbReference type="ARBA" id="ARBA00004141"/>
    </source>
</evidence>
<keyword evidence="5" id="KW-0811">Translocation</keyword>
<feature type="transmembrane region" description="Helical" evidence="5">
    <location>
        <begin position="63"/>
        <end position="81"/>
    </location>
</feature>
<keyword evidence="2 5" id="KW-0812">Transmembrane</keyword>
<dbReference type="NCBIfam" id="TIGR00945">
    <property type="entry name" value="tatC"/>
    <property type="match status" value="1"/>
</dbReference>
<comment type="similarity">
    <text evidence="5">Belongs to the TatC family.</text>
</comment>